<keyword evidence="3" id="KW-1185">Reference proteome</keyword>
<proteinExistence type="predicted"/>
<dbReference type="InterPro" id="IPR016181">
    <property type="entry name" value="Acyl_CoA_acyltransferase"/>
</dbReference>
<dbReference type="GO" id="GO:0031415">
    <property type="term" value="C:NatA complex"/>
    <property type="evidence" value="ECO:0007669"/>
    <property type="project" value="TreeGrafter"/>
</dbReference>
<name>A0AAE0BW30_9CHLO</name>
<dbReference type="Pfam" id="PF00583">
    <property type="entry name" value="Acetyltransf_1"/>
    <property type="match status" value="1"/>
</dbReference>
<dbReference type="PANTHER" id="PTHR42919:SF20">
    <property type="entry name" value="GCN5-RELATED N-ACETYLTRANSFERASE 10, CHLOROPLASTIC"/>
    <property type="match status" value="1"/>
</dbReference>
<evidence type="ECO:0000313" key="2">
    <source>
        <dbReference type="EMBL" id="KAK3243866.1"/>
    </source>
</evidence>
<dbReference type="EMBL" id="LGRX02032600">
    <property type="protein sequence ID" value="KAK3243866.1"/>
    <property type="molecule type" value="Genomic_DNA"/>
</dbReference>
<dbReference type="Proteomes" id="UP001190700">
    <property type="component" value="Unassembled WGS sequence"/>
</dbReference>
<comment type="caution">
    <text evidence="2">The sequence shown here is derived from an EMBL/GenBank/DDBJ whole genome shotgun (WGS) entry which is preliminary data.</text>
</comment>
<dbReference type="SUPFAM" id="SSF55729">
    <property type="entry name" value="Acyl-CoA N-acyltransferases (Nat)"/>
    <property type="match status" value="1"/>
</dbReference>
<reference evidence="2 3" key="1">
    <citation type="journal article" date="2015" name="Genome Biol. Evol.">
        <title>Comparative Genomics of a Bacterivorous Green Alga Reveals Evolutionary Causalities and Consequences of Phago-Mixotrophic Mode of Nutrition.</title>
        <authorList>
            <person name="Burns J.A."/>
            <person name="Paasch A."/>
            <person name="Narechania A."/>
            <person name="Kim E."/>
        </authorList>
    </citation>
    <scope>NUCLEOTIDE SEQUENCE [LARGE SCALE GENOMIC DNA]</scope>
    <source>
        <strain evidence="2 3">PLY_AMNH</strain>
    </source>
</reference>
<feature type="domain" description="N-acetyltransferase" evidence="1">
    <location>
        <begin position="91"/>
        <end position="270"/>
    </location>
</feature>
<dbReference type="InterPro" id="IPR051556">
    <property type="entry name" value="N-term/lysine_N-AcTrnsfr"/>
</dbReference>
<sequence length="297" mass="33637">MAVSATNYCSRFAVWETRAAEHGVGRRREGAAARDRGAARGCRVQRPREGERITIQSQFFHRRTALRVRCLVNSSEETKYKGEPVHRGAWSVHQATSEADLQDVANIQALSFHDSHPVPSVDAMFLSFFKAEVHSTLLNKAKYIASKRFACLVVRDSLQNVERPIGVVETSIQGEASVIKYMGTDEYLYVCCMAVLPEFRRRGVALDLLTAADVMAKQWGFRKLALHVYEHNTNARKLYTRAGYEEVEKAPAWVKYFGQPRRILMAKIAKTALFHDIQYSYGTTISRCHLCLCLCVI</sequence>
<dbReference type="Gene3D" id="3.40.630.30">
    <property type="match status" value="1"/>
</dbReference>
<gene>
    <name evidence="2" type="ORF">CYMTET_46500</name>
</gene>
<accession>A0AAE0BW30</accession>
<dbReference type="AlphaFoldDB" id="A0AAE0BW30"/>
<organism evidence="2 3">
    <name type="scientific">Cymbomonas tetramitiformis</name>
    <dbReference type="NCBI Taxonomy" id="36881"/>
    <lineage>
        <taxon>Eukaryota</taxon>
        <taxon>Viridiplantae</taxon>
        <taxon>Chlorophyta</taxon>
        <taxon>Pyramimonadophyceae</taxon>
        <taxon>Pyramimonadales</taxon>
        <taxon>Pyramimonadaceae</taxon>
        <taxon>Cymbomonas</taxon>
    </lineage>
</organism>
<dbReference type="GO" id="GO:0007064">
    <property type="term" value="P:mitotic sister chromatid cohesion"/>
    <property type="evidence" value="ECO:0007669"/>
    <property type="project" value="TreeGrafter"/>
</dbReference>
<dbReference type="PROSITE" id="PS51186">
    <property type="entry name" value="GNAT"/>
    <property type="match status" value="1"/>
</dbReference>
<dbReference type="GO" id="GO:0008080">
    <property type="term" value="F:N-acetyltransferase activity"/>
    <property type="evidence" value="ECO:0007669"/>
    <property type="project" value="TreeGrafter"/>
</dbReference>
<dbReference type="InterPro" id="IPR000182">
    <property type="entry name" value="GNAT_dom"/>
</dbReference>
<dbReference type="CDD" id="cd04301">
    <property type="entry name" value="NAT_SF"/>
    <property type="match status" value="1"/>
</dbReference>
<evidence type="ECO:0000313" key="3">
    <source>
        <dbReference type="Proteomes" id="UP001190700"/>
    </source>
</evidence>
<protein>
    <recommendedName>
        <fullName evidence="1">N-acetyltransferase domain-containing protein</fullName>
    </recommendedName>
</protein>
<evidence type="ECO:0000259" key="1">
    <source>
        <dbReference type="PROSITE" id="PS51186"/>
    </source>
</evidence>
<dbReference type="PANTHER" id="PTHR42919">
    <property type="entry name" value="N-ALPHA-ACETYLTRANSFERASE"/>
    <property type="match status" value="1"/>
</dbReference>